<dbReference type="Proteomes" id="UP000265020">
    <property type="component" value="Unassembled WGS sequence"/>
</dbReference>
<evidence type="ECO:0000256" key="3">
    <source>
        <dbReference type="ARBA" id="ARBA00006991"/>
    </source>
</evidence>
<keyword evidence="6 12" id="KW-0863">Zinc-finger</keyword>
<feature type="compositionally biased region" description="Basic and acidic residues" evidence="13">
    <location>
        <begin position="122"/>
        <end position="170"/>
    </location>
</feature>
<keyword evidence="16" id="KW-1185">Reference proteome</keyword>
<dbReference type="SMART" id="SM00355">
    <property type="entry name" value="ZnF_C2H2"/>
    <property type="match status" value="4"/>
</dbReference>
<dbReference type="PROSITE" id="PS00028">
    <property type="entry name" value="ZINC_FINGER_C2H2_1"/>
    <property type="match status" value="4"/>
</dbReference>
<evidence type="ECO:0000256" key="12">
    <source>
        <dbReference type="PROSITE-ProRule" id="PRU00042"/>
    </source>
</evidence>
<reference evidence="15" key="1">
    <citation type="submission" date="2025-08" db="UniProtKB">
        <authorList>
            <consortium name="Ensembl"/>
        </authorList>
    </citation>
    <scope>IDENTIFICATION</scope>
</reference>
<dbReference type="AlphaFoldDB" id="A0A3Q2D731"/>
<dbReference type="InterPro" id="IPR013087">
    <property type="entry name" value="Znf_C2H2_type"/>
</dbReference>
<evidence type="ECO:0000313" key="15">
    <source>
        <dbReference type="Ensembl" id="ENSCVAP00000014302.1"/>
    </source>
</evidence>
<dbReference type="GO" id="GO:0032502">
    <property type="term" value="P:developmental process"/>
    <property type="evidence" value="ECO:0007669"/>
    <property type="project" value="UniProtKB-ARBA"/>
</dbReference>
<evidence type="ECO:0000256" key="4">
    <source>
        <dbReference type="ARBA" id="ARBA00022723"/>
    </source>
</evidence>
<accession>A0A3Q2D731</accession>
<dbReference type="RefSeq" id="XP_015237172.1">
    <property type="nucleotide sequence ID" value="XM_015381686.1"/>
</dbReference>
<dbReference type="Pfam" id="PF00096">
    <property type="entry name" value="zf-C2H2"/>
    <property type="match status" value="4"/>
</dbReference>
<evidence type="ECO:0000256" key="8">
    <source>
        <dbReference type="ARBA" id="ARBA00023015"/>
    </source>
</evidence>
<dbReference type="Gene3D" id="3.30.160.60">
    <property type="entry name" value="Classic Zinc Finger"/>
    <property type="match status" value="4"/>
</dbReference>
<sequence length="373" mass="43951">MSPVQHLREFIRERLTAAAEEIFTEVEKTIIRYEEENRLMENYWKPQKKLQRIEPQKPHEVEALAIQHLFNQGRRSRQDQEELVPQWTEEDQMEPENSSPIKELGEPGPPWIKEEDDPELPLIKEENEEPETKWAAEEQKEPGLQLMEKRNEPEPHWNRKEKEKAESPLFELKRKPDCSLQKHEVCLLEHSAPRQDQEEKQPVQKQSVTFMETFTFQEVDLSESEPRIDQLLFHIAPVVETRDQKESSSTMSQSRFQNYTKRGSLNCDICGRSFKRRYNMKRHYTSHTGEKPFLCQTCGKGFSTMGSLEYHIRTHTGERPFPCQICKKGFSSMSNLKDHIRTHTGERPFSCGTCGKRFSKVYNLNVHIKTHKG</sequence>
<dbReference type="SUPFAM" id="SSF57667">
    <property type="entry name" value="beta-beta-alpha zinc fingers"/>
    <property type="match status" value="2"/>
</dbReference>
<evidence type="ECO:0000256" key="2">
    <source>
        <dbReference type="ARBA" id="ARBA00004123"/>
    </source>
</evidence>
<comment type="subcellular location">
    <subcellularLocation>
        <location evidence="2">Nucleus</location>
    </subcellularLocation>
</comment>
<dbReference type="GeneTree" id="ENSGT01150000286958"/>
<evidence type="ECO:0000256" key="1">
    <source>
        <dbReference type="ARBA" id="ARBA00003767"/>
    </source>
</evidence>
<feature type="domain" description="C2H2-type" evidence="14">
    <location>
        <begin position="349"/>
        <end position="373"/>
    </location>
</feature>
<keyword evidence="4" id="KW-0479">Metal-binding</keyword>
<keyword evidence="7" id="KW-0862">Zinc</keyword>
<evidence type="ECO:0000313" key="16">
    <source>
        <dbReference type="Proteomes" id="UP000265020"/>
    </source>
</evidence>
<dbReference type="GO" id="GO:0000981">
    <property type="term" value="F:DNA-binding transcription factor activity, RNA polymerase II-specific"/>
    <property type="evidence" value="ECO:0007669"/>
    <property type="project" value="TreeGrafter"/>
</dbReference>
<keyword evidence="9" id="KW-0238">DNA-binding</keyword>
<evidence type="ECO:0000256" key="13">
    <source>
        <dbReference type="SAM" id="MobiDB-lite"/>
    </source>
</evidence>
<evidence type="ECO:0000256" key="10">
    <source>
        <dbReference type="ARBA" id="ARBA00023163"/>
    </source>
</evidence>
<feature type="domain" description="C2H2-type" evidence="14">
    <location>
        <begin position="293"/>
        <end position="320"/>
    </location>
</feature>
<evidence type="ECO:0000256" key="5">
    <source>
        <dbReference type="ARBA" id="ARBA00022737"/>
    </source>
</evidence>
<keyword evidence="11" id="KW-0539">Nucleus</keyword>
<comment type="function">
    <text evidence="1">May be involved in transcriptional regulation.</text>
</comment>
<dbReference type="GeneID" id="107089118"/>
<comment type="similarity">
    <text evidence="3">Belongs to the krueppel C2H2-type zinc-finger protein family.</text>
</comment>
<evidence type="ECO:0000256" key="7">
    <source>
        <dbReference type="ARBA" id="ARBA00022833"/>
    </source>
</evidence>
<feature type="domain" description="C2H2-type" evidence="14">
    <location>
        <begin position="321"/>
        <end position="348"/>
    </location>
</feature>
<evidence type="ECO:0000256" key="11">
    <source>
        <dbReference type="ARBA" id="ARBA00023242"/>
    </source>
</evidence>
<reference evidence="15" key="2">
    <citation type="submission" date="2025-09" db="UniProtKB">
        <authorList>
            <consortium name="Ensembl"/>
        </authorList>
    </citation>
    <scope>IDENTIFICATION</scope>
</reference>
<dbReference type="InterPro" id="IPR036236">
    <property type="entry name" value="Znf_C2H2_sf"/>
</dbReference>
<dbReference type="PANTHER" id="PTHR23235:SF120">
    <property type="entry name" value="KRUPPEL-LIKE FACTOR 15"/>
    <property type="match status" value="1"/>
</dbReference>
<name>A0A3Q2D731_CYPVA</name>
<organism evidence="15 16">
    <name type="scientific">Cyprinodon variegatus</name>
    <name type="common">Sheepshead minnow</name>
    <dbReference type="NCBI Taxonomy" id="28743"/>
    <lineage>
        <taxon>Eukaryota</taxon>
        <taxon>Metazoa</taxon>
        <taxon>Chordata</taxon>
        <taxon>Craniata</taxon>
        <taxon>Vertebrata</taxon>
        <taxon>Euteleostomi</taxon>
        <taxon>Actinopterygii</taxon>
        <taxon>Neopterygii</taxon>
        <taxon>Teleostei</taxon>
        <taxon>Neoteleostei</taxon>
        <taxon>Acanthomorphata</taxon>
        <taxon>Ovalentaria</taxon>
        <taxon>Atherinomorphae</taxon>
        <taxon>Cyprinodontiformes</taxon>
        <taxon>Cyprinodontidae</taxon>
        <taxon>Cyprinodon</taxon>
    </lineage>
</organism>
<dbReference type="GO" id="GO:0008270">
    <property type="term" value="F:zinc ion binding"/>
    <property type="evidence" value="ECO:0007669"/>
    <property type="project" value="UniProtKB-KW"/>
</dbReference>
<evidence type="ECO:0000256" key="9">
    <source>
        <dbReference type="ARBA" id="ARBA00023125"/>
    </source>
</evidence>
<dbReference type="FunFam" id="3.30.160.60:FF:000202">
    <property type="entry name" value="Zinc finger protein 574"/>
    <property type="match status" value="1"/>
</dbReference>
<keyword evidence="5" id="KW-0677">Repeat</keyword>
<dbReference type="FunFam" id="3.30.160.60:FF:002493">
    <property type="entry name" value="Zinc finger protein"/>
    <property type="match status" value="1"/>
</dbReference>
<keyword evidence="10" id="KW-0804">Transcription</keyword>
<dbReference type="OrthoDB" id="8113227at2759"/>
<feature type="domain" description="C2H2-type" evidence="14">
    <location>
        <begin position="265"/>
        <end position="292"/>
    </location>
</feature>
<protein>
    <submittedName>
        <fullName evidence="15">Zinc finger protein 691-like</fullName>
    </submittedName>
</protein>
<dbReference type="PANTHER" id="PTHR23235">
    <property type="entry name" value="KRUEPPEL-LIKE TRANSCRIPTION FACTOR"/>
    <property type="match status" value="1"/>
</dbReference>
<dbReference type="KEGG" id="cvg:107089118"/>
<feature type="region of interest" description="Disordered" evidence="13">
    <location>
        <begin position="72"/>
        <end position="170"/>
    </location>
</feature>
<evidence type="ECO:0000256" key="6">
    <source>
        <dbReference type="ARBA" id="ARBA00022771"/>
    </source>
</evidence>
<evidence type="ECO:0000259" key="14">
    <source>
        <dbReference type="PROSITE" id="PS50157"/>
    </source>
</evidence>
<dbReference type="GO" id="GO:0005634">
    <property type="term" value="C:nucleus"/>
    <property type="evidence" value="ECO:0007669"/>
    <property type="project" value="UniProtKB-SubCell"/>
</dbReference>
<dbReference type="Ensembl" id="ENSCVAT00000031070.1">
    <property type="protein sequence ID" value="ENSCVAP00000014302.1"/>
    <property type="gene ID" value="ENSCVAG00000016906.1"/>
</dbReference>
<dbReference type="FunFam" id="3.30.160.60:FF:000966">
    <property type="entry name" value="ZFP90 zinc finger protein"/>
    <property type="match status" value="1"/>
</dbReference>
<proteinExistence type="inferred from homology"/>
<dbReference type="PROSITE" id="PS50157">
    <property type="entry name" value="ZINC_FINGER_C2H2_2"/>
    <property type="match status" value="4"/>
</dbReference>
<dbReference type="GO" id="GO:0000978">
    <property type="term" value="F:RNA polymerase II cis-regulatory region sequence-specific DNA binding"/>
    <property type="evidence" value="ECO:0007669"/>
    <property type="project" value="TreeGrafter"/>
</dbReference>
<dbReference type="OMA" id="PCHIGES"/>
<keyword evidence="8" id="KW-0805">Transcription regulation</keyword>